<sequence length="248" mass="27775">MAAVFFSAGDLLQRVVVYPLTWMLPNQRGAILGRWQRCLCHTLFLILRVVGGADIPRPGRVPGGPGILILMNHQSLLDIPMVMASVDGACLRIVTRARYARWIPVVSHTIRTLEYPVVNPGAKAGTTRRYLEQLSQVARTTDAPLVLYPEGTRTRNGKVGRFQSSALERILAARDWKVYVLVTDGYWRHAKLVHFAGGMQDIDGHLSVLGPIEWNDPEADPEHFILRMRDLMVEELARVRKAKAHLAA</sequence>
<dbReference type="Pfam" id="PF01553">
    <property type="entry name" value="Acyltransferase"/>
    <property type="match status" value="1"/>
</dbReference>
<name>A0A381PGD1_9ZZZZ</name>
<evidence type="ECO:0000313" key="2">
    <source>
        <dbReference type="EMBL" id="SUZ66071.1"/>
    </source>
</evidence>
<reference evidence="2" key="1">
    <citation type="submission" date="2018-05" db="EMBL/GenBank/DDBJ databases">
        <authorList>
            <person name="Lanie J.A."/>
            <person name="Ng W.-L."/>
            <person name="Kazmierczak K.M."/>
            <person name="Andrzejewski T.M."/>
            <person name="Davidsen T.M."/>
            <person name="Wayne K.J."/>
            <person name="Tettelin H."/>
            <person name="Glass J.I."/>
            <person name="Rusch D."/>
            <person name="Podicherti R."/>
            <person name="Tsui H.-C.T."/>
            <person name="Winkler M.E."/>
        </authorList>
    </citation>
    <scope>NUCLEOTIDE SEQUENCE</scope>
</reference>
<dbReference type="SUPFAM" id="SSF69593">
    <property type="entry name" value="Glycerol-3-phosphate (1)-acyltransferase"/>
    <property type="match status" value="1"/>
</dbReference>
<dbReference type="AlphaFoldDB" id="A0A381PGD1"/>
<dbReference type="CDD" id="cd07989">
    <property type="entry name" value="LPLAT_AGPAT-like"/>
    <property type="match status" value="1"/>
</dbReference>
<dbReference type="SMART" id="SM00563">
    <property type="entry name" value="PlsC"/>
    <property type="match status" value="1"/>
</dbReference>
<dbReference type="InterPro" id="IPR002123">
    <property type="entry name" value="Plipid/glycerol_acylTrfase"/>
</dbReference>
<dbReference type="EMBL" id="UINC01000975">
    <property type="protein sequence ID" value="SUZ66071.1"/>
    <property type="molecule type" value="Genomic_DNA"/>
</dbReference>
<accession>A0A381PGD1</accession>
<evidence type="ECO:0000259" key="1">
    <source>
        <dbReference type="SMART" id="SM00563"/>
    </source>
</evidence>
<feature type="domain" description="Phospholipid/glycerol acyltransferase" evidence="1">
    <location>
        <begin position="67"/>
        <end position="186"/>
    </location>
</feature>
<dbReference type="GO" id="GO:0016746">
    <property type="term" value="F:acyltransferase activity"/>
    <property type="evidence" value="ECO:0007669"/>
    <property type="project" value="InterPro"/>
</dbReference>
<gene>
    <name evidence="2" type="ORF">METZ01_LOCUS18925</name>
</gene>
<proteinExistence type="predicted"/>
<organism evidence="2">
    <name type="scientific">marine metagenome</name>
    <dbReference type="NCBI Taxonomy" id="408172"/>
    <lineage>
        <taxon>unclassified sequences</taxon>
        <taxon>metagenomes</taxon>
        <taxon>ecological metagenomes</taxon>
    </lineage>
</organism>
<protein>
    <recommendedName>
        <fullName evidence="1">Phospholipid/glycerol acyltransferase domain-containing protein</fullName>
    </recommendedName>
</protein>